<dbReference type="RefSeq" id="WP_264788340.1">
    <property type="nucleotide sequence ID" value="NZ_AP026867.1"/>
</dbReference>
<evidence type="ECO:0000313" key="2">
    <source>
        <dbReference type="Proteomes" id="UP001060919"/>
    </source>
</evidence>
<dbReference type="EMBL" id="AP026867">
    <property type="protein sequence ID" value="BDS13011.1"/>
    <property type="molecule type" value="Genomic_DNA"/>
</dbReference>
<proteinExistence type="predicted"/>
<reference evidence="1" key="1">
    <citation type="submission" date="2022-09" db="EMBL/GenBank/DDBJ databases">
        <title>Aureispira anguillicida sp. nov., isolated from Leptocephalus of Japanese eel Anguilla japonica.</title>
        <authorList>
            <person name="Yuasa K."/>
            <person name="Mekata T."/>
            <person name="Ikunari K."/>
        </authorList>
    </citation>
    <scope>NUCLEOTIDE SEQUENCE</scope>
    <source>
        <strain evidence="1">EL160426</strain>
    </source>
</reference>
<keyword evidence="2" id="KW-1185">Reference proteome</keyword>
<dbReference type="KEGG" id="aup:AsAng_0037390"/>
<protein>
    <submittedName>
        <fullName evidence="1">Uncharacterized protein</fullName>
    </submittedName>
</protein>
<evidence type="ECO:0000313" key="1">
    <source>
        <dbReference type="EMBL" id="BDS13011.1"/>
    </source>
</evidence>
<dbReference type="AlphaFoldDB" id="A0A916DU40"/>
<accession>A0A916DU40</accession>
<gene>
    <name evidence="1" type="ORF">AsAng_0037390</name>
</gene>
<name>A0A916DU40_9BACT</name>
<dbReference type="Proteomes" id="UP001060919">
    <property type="component" value="Chromosome"/>
</dbReference>
<sequence>MYNLRNGQDINYVCFKSKKRNVISKHPFLIALSNKLPNYAIKKRRRGNKACKAKKEGLHFGKIINSKNQNHMKNLKKTRAKLGKDEQILGKGIPDSLLNQSKLKKLGKLKTKSKSKRK</sequence>
<organism evidence="1 2">
    <name type="scientific">Aureispira anguillae</name>
    <dbReference type="NCBI Taxonomy" id="2864201"/>
    <lineage>
        <taxon>Bacteria</taxon>
        <taxon>Pseudomonadati</taxon>
        <taxon>Bacteroidota</taxon>
        <taxon>Saprospiria</taxon>
        <taxon>Saprospirales</taxon>
        <taxon>Saprospiraceae</taxon>
        <taxon>Aureispira</taxon>
    </lineage>
</organism>